<name>X0YSS6_9ZZZZ</name>
<accession>X0YSS6</accession>
<comment type="caution">
    <text evidence="2">The sequence shown here is derived from an EMBL/GenBank/DDBJ whole genome shotgun (WGS) entry which is preliminary data.</text>
</comment>
<dbReference type="AlphaFoldDB" id="X0YSS6"/>
<organism evidence="2">
    <name type="scientific">marine sediment metagenome</name>
    <dbReference type="NCBI Taxonomy" id="412755"/>
    <lineage>
        <taxon>unclassified sequences</taxon>
        <taxon>metagenomes</taxon>
        <taxon>ecological metagenomes</taxon>
    </lineage>
</organism>
<feature type="region of interest" description="Disordered" evidence="1">
    <location>
        <begin position="66"/>
        <end position="91"/>
    </location>
</feature>
<proteinExistence type="predicted"/>
<dbReference type="EMBL" id="BARS01054758">
    <property type="protein sequence ID" value="GAG51428.1"/>
    <property type="molecule type" value="Genomic_DNA"/>
</dbReference>
<evidence type="ECO:0000313" key="2">
    <source>
        <dbReference type="EMBL" id="GAG51428.1"/>
    </source>
</evidence>
<gene>
    <name evidence="2" type="ORF">S01H1_80990</name>
</gene>
<feature type="non-terminal residue" evidence="2">
    <location>
        <position position="114"/>
    </location>
</feature>
<reference evidence="2" key="1">
    <citation type="journal article" date="2014" name="Front. Microbiol.">
        <title>High frequency of phylogenetically diverse reductive dehalogenase-homologous genes in deep subseafloor sedimentary metagenomes.</title>
        <authorList>
            <person name="Kawai M."/>
            <person name="Futagami T."/>
            <person name="Toyoda A."/>
            <person name="Takaki Y."/>
            <person name="Nishi S."/>
            <person name="Hori S."/>
            <person name="Arai W."/>
            <person name="Tsubouchi T."/>
            <person name="Morono Y."/>
            <person name="Uchiyama I."/>
            <person name="Ito T."/>
            <person name="Fujiyama A."/>
            <person name="Inagaki F."/>
            <person name="Takami H."/>
        </authorList>
    </citation>
    <scope>NUCLEOTIDE SEQUENCE</scope>
    <source>
        <strain evidence="2">Expedition CK06-06</strain>
    </source>
</reference>
<evidence type="ECO:0000256" key="1">
    <source>
        <dbReference type="SAM" id="MobiDB-lite"/>
    </source>
</evidence>
<dbReference type="Gene3D" id="3.40.50.10610">
    <property type="entry name" value="ABC-type transport auxiliary lipoprotein component"/>
    <property type="match status" value="1"/>
</dbReference>
<protein>
    <submittedName>
        <fullName evidence="2">Uncharacterized protein</fullName>
    </submittedName>
</protein>
<sequence>MDLLTAELAKKRGIELVERDQLRLLLKEFKLTDALGAVDVQTRLRIGKLLKADALVILSRDSRTVAIPERPPGGQGSAAEVRRATTGTGTGKVQEEVRDFVKVVISDCRHGARQ</sequence>